<keyword evidence="5 8" id="KW-1133">Transmembrane helix</keyword>
<evidence type="ECO:0000259" key="9">
    <source>
        <dbReference type="Pfam" id="PF25887"/>
    </source>
</evidence>
<dbReference type="PROSITE" id="PS00543">
    <property type="entry name" value="HLYD_FAMILY"/>
    <property type="match status" value="1"/>
</dbReference>
<feature type="coiled-coil region" evidence="7">
    <location>
        <begin position="87"/>
        <end position="125"/>
    </location>
</feature>
<name>A0ABV7CSQ8_9BACI</name>
<dbReference type="InterPro" id="IPR058795">
    <property type="entry name" value="LcnD_C"/>
</dbReference>
<evidence type="ECO:0000256" key="1">
    <source>
        <dbReference type="ARBA" id="ARBA00004167"/>
    </source>
</evidence>
<dbReference type="Gene3D" id="2.40.30.170">
    <property type="match status" value="1"/>
</dbReference>
<evidence type="ECO:0000256" key="5">
    <source>
        <dbReference type="ARBA" id="ARBA00022989"/>
    </source>
</evidence>
<evidence type="ECO:0000256" key="3">
    <source>
        <dbReference type="ARBA" id="ARBA00022448"/>
    </source>
</evidence>
<protein>
    <submittedName>
        <fullName evidence="12">Bacteriocin secretion accessory protein</fullName>
    </submittedName>
</protein>
<evidence type="ECO:0000256" key="4">
    <source>
        <dbReference type="ARBA" id="ARBA00022692"/>
    </source>
</evidence>
<dbReference type="NCBIfam" id="TIGR01000">
    <property type="entry name" value="bacteriocin_acc"/>
    <property type="match status" value="1"/>
</dbReference>
<keyword evidence="13" id="KW-1185">Reference proteome</keyword>
<dbReference type="RefSeq" id="WP_390268970.1">
    <property type="nucleotide sequence ID" value="NZ_JBHRSA010000013.1"/>
</dbReference>
<gene>
    <name evidence="12" type="ORF">ACFOGI_04335</name>
</gene>
<keyword evidence="3" id="KW-0813">Transport</keyword>
<reference evidence="13" key="1">
    <citation type="journal article" date="2019" name="Int. J. Syst. Evol. Microbiol.">
        <title>The Global Catalogue of Microorganisms (GCM) 10K type strain sequencing project: providing services to taxonomists for standard genome sequencing and annotation.</title>
        <authorList>
            <consortium name="The Broad Institute Genomics Platform"/>
            <consortium name="The Broad Institute Genome Sequencing Center for Infectious Disease"/>
            <person name="Wu L."/>
            <person name="Ma J."/>
        </authorList>
    </citation>
    <scope>NUCLEOTIDE SEQUENCE [LARGE SCALE GENOMIC DNA]</scope>
    <source>
        <strain evidence="13">KCTC 13128</strain>
    </source>
</reference>
<dbReference type="InterPro" id="IPR050739">
    <property type="entry name" value="MFP"/>
</dbReference>
<dbReference type="Pfam" id="PF25940">
    <property type="entry name" value="LcnD_C"/>
    <property type="match status" value="1"/>
</dbReference>
<keyword evidence="7" id="KW-0175">Coiled coil</keyword>
<dbReference type="PANTHER" id="PTHR30386:SF26">
    <property type="entry name" value="TRANSPORT PROTEIN COMB"/>
    <property type="match status" value="1"/>
</dbReference>
<dbReference type="Gene3D" id="1.20.5.340">
    <property type="match status" value="1"/>
</dbReference>
<sequence length="448" mass="50718">MENNWKDNSSIYKKSHSHFYMYILYPVILLLVVVCIFLFVGYREVTVDAIGLLEPTETELVQASNSGEIVDNFLEENKEVKTGDTLLVFDEKQMKREEKEIQTKLDELNEQKEELYTLKESITNEVNYFEGDDPFGYSEIVNNFLEKKENNEDIVEILTGTEKSIEEENELISNMLEDKKKTLSNTEGLREALKNNDDSFHTESEKINNQFDFYSEQINSSLDKEREKTSILSNLDSQIDNIEGEILNLELEISNNSSSISSLDQQISTSQSKNDLTKSEKLAEIASQIQAVEDEITTNQSSLNEMEVLSEKNKVVAKSDGIIHINEEYKSTSSVTEGTVLAEILPNLEKDTVEIVTAIPASDMTNVEVGMQFTFTLDVKGVSEKALRGKITEIASNSTQTEKGVFYQVKGSVIEIPESTPLRFGLAGEVSLIVGEKTYFNYFKDKIF</sequence>
<feature type="domain" description="LcnD-like C-terminal" evidence="11">
    <location>
        <begin position="350"/>
        <end position="437"/>
    </location>
</feature>
<feature type="domain" description="LcnD-like barrel-sandwich hybrid" evidence="10">
    <location>
        <begin position="59"/>
        <end position="346"/>
    </location>
</feature>
<comment type="subcellular location">
    <subcellularLocation>
        <location evidence="1">Membrane</location>
        <topology evidence="1">Single-pass membrane protein</topology>
    </subcellularLocation>
</comment>
<accession>A0ABV7CSQ8</accession>
<dbReference type="EMBL" id="JBHRSA010000013">
    <property type="protein sequence ID" value="MFC3039469.1"/>
    <property type="molecule type" value="Genomic_DNA"/>
</dbReference>
<evidence type="ECO:0000313" key="12">
    <source>
        <dbReference type="EMBL" id="MFC3039469.1"/>
    </source>
</evidence>
<evidence type="ECO:0000259" key="10">
    <source>
        <dbReference type="Pfam" id="PF25935"/>
    </source>
</evidence>
<dbReference type="InterPro" id="IPR058786">
    <property type="entry name" value="BSH_LcnD"/>
</dbReference>
<dbReference type="InterPro" id="IPR005696">
    <property type="entry name" value="MesE/LcnD"/>
</dbReference>
<organism evidence="12 13">
    <name type="scientific">Virgibacillus xinjiangensis</name>
    <dbReference type="NCBI Taxonomy" id="393090"/>
    <lineage>
        <taxon>Bacteria</taxon>
        <taxon>Bacillati</taxon>
        <taxon>Bacillota</taxon>
        <taxon>Bacilli</taxon>
        <taxon>Bacillales</taxon>
        <taxon>Bacillaceae</taxon>
        <taxon>Virgibacillus</taxon>
    </lineage>
</organism>
<dbReference type="InterPro" id="IPR006144">
    <property type="entry name" value="Secretion_HlyD_CS"/>
</dbReference>
<comment type="caution">
    <text evidence="12">The sequence shown here is derived from an EMBL/GenBank/DDBJ whole genome shotgun (WGS) entry which is preliminary data.</text>
</comment>
<dbReference type="InterPro" id="IPR058794">
    <property type="entry name" value="HB_LcnD"/>
</dbReference>
<comment type="similarity">
    <text evidence="2">Belongs to the membrane fusion protein (MFP) (TC 8.A.1) family.</text>
</comment>
<evidence type="ECO:0000259" key="11">
    <source>
        <dbReference type="Pfam" id="PF25940"/>
    </source>
</evidence>
<evidence type="ECO:0000256" key="8">
    <source>
        <dbReference type="SAM" id="Phobius"/>
    </source>
</evidence>
<dbReference type="PANTHER" id="PTHR30386">
    <property type="entry name" value="MEMBRANE FUSION SUBUNIT OF EMRAB-TOLC MULTIDRUG EFFLUX PUMP"/>
    <property type="match status" value="1"/>
</dbReference>
<evidence type="ECO:0000256" key="7">
    <source>
        <dbReference type="SAM" id="Coils"/>
    </source>
</evidence>
<evidence type="ECO:0000313" key="13">
    <source>
        <dbReference type="Proteomes" id="UP001595279"/>
    </source>
</evidence>
<evidence type="ECO:0000256" key="6">
    <source>
        <dbReference type="ARBA" id="ARBA00023136"/>
    </source>
</evidence>
<feature type="transmembrane region" description="Helical" evidence="8">
    <location>
        <begin position="20"/>
        <end position="42"/>
    </location>
</feature>
<dbReference type="Proteomes" id="UP001595279">
    <property type="component" value="Unassembled WGS sequence"/>
</dbReference>
<keyword evidence="4 8" id="KW-0812">Transmembrane</keyword>
<feature type="domain" description="LcnD-like long helical bundle" evidence="9">
    <location>
        <begin position="98"/>
        <end position="305"/>
    </location>
</feature>
<evidence type="ECO:0000256" key="2">
    <source>
        <dbReference type="ARBA" id="ARBA00009477"/>
    </source>
</evidence>
<dbReference type="Pfam" id="PF25887">
    <property type="entry name" value="HB_LcnD"/>
    <property type="match status" value="1"/>
</dbReference>
<dbReference type="Pfam" id="PF25935">
    <property type="entry name" value="BSH_LcnD"/>
    <property type="match status" value="1"/>
</dbReference>
<keyword evidence="6 8" id="KW-0472">Membrane</keyword>
<proteinExistence type="inferred from homology"/>